<dbReference type="Proteomes" id="UP000315295">
    <property type="component" value="Unassembled WGS sequence"/>
</dbReference>
<sequence length="83" mass="8350">MFVLPTKMSQLIKSRKAVTTAPCPIPPPSISVAIAPAYMEPIPINSVVAVDAVVPQSSQALASSASSVALPAVKPGVVTVALA</sequence>
<proteinExistence type="predicted"/>
<protein>
    <submittedName>
        <fullName evidence="1">Uncharacterized protein</fullName>
    </submittedName>
</protein>
<evidence type="ECO:0000313" key="2">
    <source>
        <dbReference type="Proteomes" id="UP000315295"/>
    </source>
</evidence>
<reference evidence="1 2" key="1">
    <citation type="journal article" date="2019" name="G3 (Bethesda)">
        <title>Sequencing of a Wild Apple (Malus baccata) Genome Unravels the Differences Between Cultivated and Wild Apple Species Regarding Disease Resistance and Cold Tolerance.</title>
        <authorList>
            <person name="Chen X."/>
        </authorList>
    </citation>
    <scope>NUCLEOTIDE SEQUENCE [LARGE SCALE GENOMIC DNA]</scope>
    <source>
        <strain evidence="2">cv. Shandingzi</strain>
        <tissue evidence="1">Leaves</tissue>
    </source>
</reference>
<dbReference type="EMBL" id="VIEB01001943">
    <property type="protein sequence ID" value="TQD70163.1"/>
    <property type="molecule type" value="Genomic_DNA"/>
</dbReference>
<organism evidence="1 2">
    <name type="scientific">Malus baccata</name>
    <name type="common">Siberian crab apple</name>
    <name type="synonym">Pyrus baccata</name>
    <dbReference type="NCBI Taxonomy" id="106549"/>
    <lineage>
        <taxon>Eukaryota</taxon>
        <taxon>Viridiplantae</taxon>
        <taxon>Streptophyta</taxon>
        <taxon>Embryophyta</taxon>
        <taxon>Tracheophyta</taxon>
        <taxon>Spermatophyta</taxon>
        <taxon>Magnoliopsida</taxon>
        <taxon>eudicotyledons</taxon>
        <taxon>Gunneridae</taxon>
        <taxon>Pentapetalae</taxon>
        <taxon>rosids</taxon>
        <taxon>fabids</taxon>
        <taxon>Rosales</taxon>
        <taxon>Rosaceae</taxon>
        <taxon>Amygdaloideae</taxon>
        <taxon>Maleae</taxon>
        <taxon>Malus</taxon>
    </lineage>
</organism>
<dbReference type="AlphaFoldDB" id="A0A540K7G8"/>
<gene>
    <name evidence="1" type="ORF">C1H46_044303</name>
</gene>
<keyword evidence="2" id="KW-1185">Reference proteome</keyword>
<name>A0A540K7G8_MALBA</name>
<evidence type="ECO:0000313" key="1">
    <source>
        <dbReference type="EMBL" id="TQD70163.1"/>
    </source>
</evidence>
<comment type="caution">
    <text evidence="1">The sequence shown here is derived from an EMBL/GenBank/DDBJ whole genome shotgun (WGS) entry which is preliminary data.</text>
</comment>
<accession>A0A540K7G8</accession>